<protein>
    <submittedName>
        <fullName evidence="2">Uncharacterized protein</fullName>
    </submittedName>
</protein>
<name>A0AAD7P0B0_9AGAR</name>
<sequence length="382" mass="43114">MADPQVLDALAPWKRKRFREYELSWIKATESLETDTPLIGVKSNKPGSRWTVYNKSTDKLAIFFHVALWAYGGPPGSGNFVPEGETSPPGLFVNKIITYVGRRAETTYTIHTVDDQSFYHASRIMEGYVTAQEEFNKYKKPRRTWQDGNSDFARRRFVFASRLFLLKTPYTSMDTSFAASTASPYPLHPWVTKAANDSKNAKWIVNPDAPGLYDLVDGKISLIEPKDHRYFRNGDIVWFSFALTFELDGDEWGPEFKPLNFIRVGHMEEPPESRGEYTVESEVGPDYRSLTTGNVTLLDDDDDPTFDDPANRKRGRDSDDDETMSDGGLSDLSAYSAARVAGVASKRQKVDVSQVKALKGEDKPLKSEDTSKRRTTIKSKGK</sequence>
<gene>
    <name evidence="2" type="ORF">B0H16DRAFT_1682386</name>
</gene>
<comment type="caution">
    <text evidence="2">The sequence shown here is derived from an EMBL/GenBank/DDBJ whole genome shotgun (WGS) entry which is preliminary data.</text>
</comment>
<feature type="compositionally biased region" description="Basic and acidic residues" evidence="1">
    <location>
        <begin position="358"/>
        <end position="372"/>
    </location>
</feature>
<reference evidence="2" key="1">
    <citation type="submission" date="2023-03" db="EMBL/GenBank/DDBJ databases">
        <title>Massive genome expansion in bonnet fungi (Mycena s.s.) driven by repeated elements and novel gene families across ecological guilds.</title>
        <authorList>
            <consortium name="Lawrence Berkeley National Laboratory"/>
            <person name="Harder C.B."/>
            <person name="Miyauchi S."/>
            <person name="Viragh M."/>
            <person name="Kuo A."/>
            <person name="Thoen E."/>
            <person name="Andreopoulos B."/>
            <person name="Lu D."/>
            <person name="Skrede I."/>
            <person name="Drula E."/>
            <person name="Henrissat B."/>
            <person name="Morin E."/>
            <person name="Kohler A."/>
            <person name="Barry K."/>
            <person name="LaButti K."/>
            <person name="Morin E."/>
            <person name="Salamov A."/>
            <person name="Lipzen A."/>
            <person name="Mereny Z."/>
            <person name="Hegedus B."/>
            <person name="Baldrian P."/>
            <person name="Stursova M."/>
            <person name="Weitz H."/>
            <person name="Taylor A."/>
            <person name="Grigoriev I.V."/>
            <person name="Nagy L.G."/>
            <person name="Martin F."/>
            <person name="Kauserud H."/>
        </authorList>
    </citation>
    <scope>NUCLEOTIDE SEQUENCE</scope>
    <source>
        <strain evidence="2">CBHHK182m</strain>
    </source>
</reference>
<dbReference type="Proteomes" id="UP001215598">
    <property type="component" value="Unassembled WGS sequence"/>
</dbReference>
<evidence type="ECO:0000313" key="3">
    <source>
        <dbReference type="Proteomes" id="UP001215598"/>
    </source>
</evidence>
<organism evidence="2 3">
    <name type="scientific">Mycena metata</name>
    <dbReference type="NCBI Taxonomy" id="1033252"/>
    <lineage>
        <taxon>Eukaryota</taxon>
        <taxon>Fungi</taxon>
        <taxon>Dikarya</taxon>
        <taxon>Basidiomycota</taxon>
        <taxon>Agaricomycotina</taxon>
        <taxon>Agaricomycetes</taxon>
        <taxon>Agaricomycetidae</taxon>
        <taxon>Agaricales</taxon>
        <taxon>Marasmiineae</taxon>
        <taxon>Mycenaceae</taxon>
        <taxon>Mycena</taxon>
    </lineage>
</organism>
<feature type="region of interest" description="Disordered" evidence="1">
    <location>
        <begin position="269"/>
        <end position="382"/>
    </location>
</feature>
<dbReference type="EMBL" id="JARKIB010000003">
    <property type="protein sequence ID" value="KAJ7783131.1"/>
    <property type="molecule type" value="Genomic_DNA"/>
</dbReference>
<keyword evidence="3" id="KW-1185">Reference proteome</keyword>
<accession>A0AAD7P0B0</accession>
<proteinExistence type="predicted"/>
<feature type="compositionally biased region" description="Basic residues" evidence="1">
    <location>
        <begin position="373"/>
        <end position="382"/>
    </location>
</feature>
<dbReference type="AlphaFoldDB" id="A0AAD7P0B0"/>
<evidence type="ECO:0000313" key="2">
    <source>
        <dbReference type="EMBL" id="KAJ7783131.1"/>
    </source>
</evidence>
<evidence type="ECO:0000256" key="1">
    <source>
        <dbReference type="SAM" id="MobiDB-lite"/>
    </source>
</evidence>